<dbReference type="GO" id="GO:0005509">
    <property type="term" value="F:calcium ion binding"/>
    <property type="evidence" value="ECO:0007669"/>
    <property type="project" value="InterPro"/>
</dbReference>
<name>A0AAV6UDW6_9ARAC</name>
<dbReference type="InterPro" id="IPR018247">
    <property type="entry name" value="EF_Hand_1_Ca_BS"/>
</dbReference>
<dbReference type="PROSITE" id="PS00018">
    <property type="entry name" value="EF_HAND_1"/>
    <property type="match status" value="2"/>
</dbReference>
<evidence type="ECO:0000256" key="2">
    <source>
        <dbReference type="ARBA" id="ARBA00022737"/>
    </source>
</evidence>
<feature type="domain" description="EF-hand" evidence="5">
    <location>
        <begin position="179"/>
        <end position="214"/>
    </location>
</feature>
<keyword evidence="2" id="KW-0677">Repeat</keyword>
<keyword evidence="7" id="KW-1185">Reference proteome</keyword>
<dbReference type="PROSITE" id="PS50222">
    <property type="entry name" value="EF_HAND_2"/>
    <property type="match status" value="2"/>
</dbReference>
<dbReference type="Pfam" id="PF13499">
    <property type="entry name" value="EF-hand_7"/>
    <property type="match status" value="1"/>
</dbReference>
<proteinExistence type="predicted"/>
<dbReference type="EMBL" id="JAFNEN010000452">
    <property type="protein sequence ID" value="KAG8182682.1"/>
    <property type="molecule type" value="Genomic_DNA"/>
</dbReference>
<dbReference type="Gene3D" id="1.10.238.10">
    <property type="entry name" value="EF-hand"/>
    <property type="match status" value="2"/>
</dbReference>
<organism evidence="6 7">
    <name type="scientific">Oedothorax gibbosus</name>
    <dbReference type="NCBI Taxonomy" id="931172"/>
    <lineage>
        <taxon>Eukaryota</taxon>
        <taxon>Metazoa</taxon>
        <taxon>Ecdysozoa</taxon>
        <taxon>Arthropoda</taxon>
        <taxon>Chelicerata</taxon>
        <taxon>Arachnida</taxon>
        <taxon>Araneae</taxon>
        <taxon>Araneomorphae</taxon>
        <taxon>Entelegynae</taxon>
        <taxon>Araneoidea</taxon>
        <taxon>Linyphiidae</taxon>
        <taxon>Erigoninae</taxon>
        <taxon>Oedothorax</taxon>
    </lineage>
</organism>
<evidence type="ECO:0000256" key="3">
    <source>
        <dbReference type="ARBA" id="ARBA00022837"/>
    </source>
</evidence>
<dbReference type="SMART" id="SM00054">
    <property type="entry name" value="EFh"/>
    <property type="match status" value="2"/>
</dbReference>
<accession>A0AAV6UDW6</accession>
<dbReference type="InterPro" id="IPR002048">
    <property type="entry name" value="EF_hand_dom"/>
</dbReference>
<dbReference type="InterPro" id="IPR011992">
    <property type="entry name" value="EF-hand-dom_pair"/>
</dbReference>
<evidence type="ECO:0000256" key="1">
    <source>
        <dbReference type="ARBA" id="ARBA00022723"/>
    </source>
</evidence>
<dbReference type="PANTHER" id="PTHR45791">
    <property type="entry name" value="CALCIUM AND INTEGRIN BINDING FAMILY MEMBER 2"/>
    <property type="match status" value="1"/>
</dbReference>
<gene>
    <name evidence="6" type="ORF">JTE90_017661</name>
</gene>
<evidence type="ECO:0000256" key="4">
    <source>
        <dbReference type="ARBA" id="ARBA00022842"/>
    </source>
</evidence>
<sequence length="222" mass="26397">MYLTHSNKVIFSQRYSGIVFEWIRITLHVWTSYRRKEAMGNTKSQLTKLELQYYKELTYLTEREIQYAFKRFKNLHPRLLNKEKHARIPIDIIKRMPEFQNNPFRDRICEIFSSEGDELWSFEDFLDMVSVFSPATPPERKAEYAFCIYDFDGDGYLSKEDLTKLISRLIGSQKLDVNDLEDVIEKTMEEADIDKDGMLSPGEFKHVLMKCPDFSRSFTIRI</sequence>
<evidence type="ECO:0000313" key="6">
    <source>
        <dbReference type="EMBL" id="KAG8182682.1"/>
    </source>
</evidence>
<dbReference type="InterPro" id="IPR051433">
    <property type="entry name" value="CIBP"/>
</dbReference>
<keyword evidence="4" id="KW-0460">Magnesium</keyword>
<comment type="caution">
    <text evidence="6">The sequence shown here is derived from an EMBL/GenBank/DDBJ whole genome shotgun (WGS) entry which is preliminary data.</text>
</comment>
<evidence type="ECO:0000259" key="5">
    <source>
        <dbReference type="PROSITE" id="PS50222"/>
    </source>
</evidence>
<feature type="domain" description="EF-hand" evidence="5">
    <location>
        <begin position="137"/>
        <end position="172"/>
    </location>
</feature>
<dbReference type="GO" id="GO:0000287">
    <property type="term" value="F:magnesium ion binding"/>
    <property type="evidence" value="ECO:0007669"/>
    <property type="project" value="TreeGrafter"/>
</dbReference>
<evidence type="ECO:0000313" key="7">
    <source>
        <dbReference type="Proteomes" id="UP000827092"/>
    </source>
</evidence>
<dbReference type="Proteomes" id="UP000827092">
    <property type="component" value="Unassembled WGS sequence"/>
</dbReference>
<dbReference type="PANTHER" id="PTHR45791:SF1">
    <property type="entry name" value="CALCIUM AND INTEGRIN BINDING FAMILY MEMBER 1"/>
    <property type="match status" value="1"/>
</dbReference>
<dbReference type="CDD" id="cd00051">
    <property type="entry name" value="EFh"/>
    <property type="match status" value="1"/>
</dbReference>
<keyword evidence="3" id="KW-0106">Calcium</keyword>
<dbReference type="FunFam" id="1.10.238.10:FF:000035">
    <property type="entry name" value="Calcium and integrin-binding family member 2"/>
    <property type="match status" value="1"/>
</dbReference>
<keyword evidence="1" id="KW-0479">Metal-binding</keyword>
<reference evidence="6 7" key="1">
    <citation type="journal article" date="2022" name="Nat. Ecol. Evol.">
        <title>A masculinizing supergene underlies an exaggerated male reproductive morph in a spider.</title>
        <authorList>
            <person name="Hendrickx F."/>
            <person name="De Corte Z."/>
            <person name="Sonet G."/>
            <person name="Van Belleghem S.M."/>
            <person name="Kostlbacher S."/>
            <person name="Vangestel C."/>
        </authorList>
    </citation>
    <scope>NUCLEOTIDE SEQUENCE [LARGE SCALE GENOMIC DNA]</scope>
    <source>
        <strain evidence="6">W744_W776</strain>
    </source>
</reference>
<protein>
    <recommendedName>
        <fullName evidence="5">EF-hand domain-containing protein</fullName>
    </recommendedName>
</protein>
<dbReference type="SUPFAM" id="SSF47473">
    <property type="entry name" value="EF-hand"/>
    <property type="match status" value="1"/>
</dbReference>
<dbReference type="AlphaFoldDB" id="A0AAV6UDW6"/>